<keyword evidence="2" id="KW-1185">Reference proteome</keyword>
<dbReference type="PROSITE" id="PS51197">
    <property type="entry name" value="HTH_RRF2_2"/>
    <property type="match status" value="1"/>
</dbReference>
<dbReference type="AlphaFoldDB" id="A0A939ITD4"/>
<dbReference type="GO" id="GO:0005829">
    <property type="term" value="C:cytosol"/>
    <property type="evidence" value="ECO:0007669"/>
    <property type="project" value="TreeGrafter"/>
</dbReference>
<dbReference type="Proteomes" id="UP000664654">
    <property type="component" value="Unassembled WGS sequence"/>
</dbReference>
<proteinExistence type="predicted"/>
<dbReference type="Gene3D" id="1.10.10.10">
    <property type="entry name" value="Winged helix-like DNA-binding domain superfamily/Winged helix DNA-binding domain"/>
    <property type="match status" value="1"/>
</dbReference>
<evidence type="ECO:0000313" key="2">
    <source>
        <dbReference type="Proteomes" id="UP000664654"/>
    </source>
</evidence>
<dbReference type="Pfam" id="PF02082">
    <property type="entry name" value="Rrf2"/>
    <property type="match status" value="1"/>
</dbReference>
<dbReference type="GO" id="GO:0003700">
    <property type="term" value="F:DNA-binding transcription factor activity"/>
    <property type="evidence" value="ECO:0007669"/>
    <property type="project" value="TreeGrafter"/>
</dbReference>
<gene>
    <name evidence="1" type="ORF">J0A66_20745</name>
</gene>
<accession>A0A939ITD4</accession>
<protein>
    <submittedName>
        <fullName evidence="1">Rrf2 family transcriptional regulator</fullName>
    </submittedName>
</protein>
<dbReference type="InterPro" id="IPR036388">
    <property type="entry name" value="WH-like_DNA-bd_sf"/>
</dbReference>
<sequence>MRKDSRLSRVLHVLAHLGASENPMTSSQLARMLCTNPVVVRRTMGLLRDSGYVQTVQGRHGGWSLTRPLSDMTLLEIHKALGDTGLIGLSVTSEHGNCFIEKSVNLALTSVFNEAETLILARFGEISLDKLLQRRD</sequence>
<comment type="caution">
    <text evidence="1">The sequence shown here is derived from an EMBL/GenBank/DDBJ whole genome shotgun (WGS) entry which is preliminary data.</text>
</comment>
<dbReference type="EMBL" id="JAFKCV010000023">
    <property type="protein sequence ID" value="MBN7827672.1"/>
    <property type="molecule type" value="Genomic_DNA"/>
</dbReference>
<dbReference type="RefSeq" id="WP_206575783.1">
    <property type="nucleotide sequence ID" value="NZ_JAFKCV010000023.1"/>
</dbReference>
<dbReference type="InterPro" id="IPR036390">
    <property type="entry name" value="WH_DNA-bd_sf"/>
</dbReference>
<dbReference type="PANTHER" id="PTHR33221">
    <property type="entry name" value="WINGED HELIX-TURN-HELIX TRANSCRIPTIONAL REGULATOR, RRF2 FAMILY"/>
    <property type="match status" value="1"/>
</dbReference>
<dbReference type="SUPFAM" id="SSF46785">
    <property type="entry name" value="Winged helix' DNA-binding domain"/>
    <property type="match status" value="1"/>
</dbReference>
<dbReference type="InterPro" id="IPR000944">
    <property type="entry name" value="Tscrpt_reg_Rrf2"/>
</dbReference>
<evidence type="ECO:0000313" key="1">
    <source>
        <dbReference type="EMBL" id="MBN7827672.1"/>
    </source>
</evidence>
<dbReference type="PANTHER" id="PTHR33221:SF15">
    <property type="entry name" value="HTH-TYPE TRANSCRIPTIONAL REGULATOR YWGB-RELATED"/>
    <property type="match status" value="1"/>
</dbReference>
<reference evidence="1" key="1">
    <citation type="submission" date="2021-03" db="EMBL/GenBank/DDBJ databases">
        <title>novel species isolated from a fishpond in China.</title>
        <authorList>
            <person name="Lu H."/>
            <person name="Cai Z."/>
        </authorList>
    </citation>
    <scope>NUCLEOTIDE SEQUENCE</scope>
    <source>
        <strain evidence="1">JCM 30855</strain>
    </source>
</reference>
<name>A0A939ITD4_9ALTE</name>
<organism evidence="1 2">
    <name type="scientific">Bowmanella dokdonensis</name>
    <dbReference type="NCBI Taxonomy" id="751969"/>
    <lineage>
        <taxon>Bacteria</taxon>
        <taxon>Pseudomonadati</taxon>
        <taxon>Pseudomonadota</taxon>
        <taxon>Gammaproteobacteria</taxon>
        <taxon>Alteromonadales</taxon>
        <taxon>Alteromonadaceae</taxon>
        <taxon>Bowmanella</taxon>
    </lineage>
</organism>